<proteinExistence type="predicted"/>
<comment type="caution">
    <text evidence="2">The sequence shown here is derived from an EMBL/GenBank/DDBJ whole genome shotgun (WGS) entry which is preliminary data.</text>
</comment>
<feature type="region of interest" description="Disordered" evidence="1">
    <location>
        <begin position="13"/>
        <end position="41"/>
    </location>
</feature>
<feature type="compositionally biased region" description="Basic and acidic residues" evidence="1">
    <location>
        <begin position="83"/>
        <end position="109"/>
    </location>
</feature>
<feature type="compositionally biased region" description="Basic and acidic residues" evidence="1">
    <location>
        <begin position="162"/>
        <end position="173"/>
    </location>
</feature>
<feature type="compositionally biased region" description="Basic and acidic residues" evidence="1">
    <location>
        <begin position="66"/>
        <end position="75"/>
    </location>
</feature>
<organism evidence="2 3">
    <name type="scientific">Trametes cubensis</name>
    <dbReference type="NCBI Taxonomy" id="1111947"/>
    <lineage>
        <taxon>Eukaryota</taxon>
        <taxon>Fungi</taxon>
        <taxon>Dikarya</taxon>
        <taxon>Basidiomycota</taxon>
        <taxon>Agaricomycotina</taxon>
        <taxon>Agaricomycetes</taxon>
        <taxon>Polyporales</taxon>
        <taxon>Polyporaceae</taxon>
        <taxon>Trametes</taxon>
    </lineage>
</organism>
<feature type="compositionally biased region" description="Basic and acidic residues" evidence="1">
    <location>
        <begin position="184"/>
        <end position="194"/>
    </location>
</feature>
<evidence type="ECO:0000313" key="3">
    <source>
        <dbReference type="Proteomes" id="UP001215151"/>
    </source>
</evidence>
<feature type="compositionally biased region" description="Low complexity" evidence="1">
    <location>
        <begin position="13"/>
        <end position="28"/>
    </location>
</feature>
<dbReference type="EMBL" id="JAPEVG010000368">
    <property type="protein sequence ID" value="KAJ8463838.1"/>
    <property type="molecule type" value="Genomic_DNA"/>
</dbReference>
<dbReference type="Proteomes" id="UP001215151">
    <property type="component" value="Unassembled WGS sequence"/>
</dbReference>
<feature type="compositionally biased region" description="Basic and acidic residues" evidence="1">
    <location>
        <begin position="201"/>
        <end position="215"/>
    </location>
</feature>
<feature type="compositionally biased region" description="Gly residues" evidence="1">
    <location>
        <begin position="222"/>
        <end position="234"/>
    </location>
</feature>
<keyword evidence="3" id="KW-1185">Reference proteome</keyword>
<gene>
    <name evidence="2" type="ORF">ONZ51_g9985</name>
</gene>
<feature type="compositionally biased region" description="Polar residues" evidence="1">
    <location>
        <begin position="29"/>
        <end position="41"/>
    </location>
</feature>
<name>A0AAD7TLH8_9APHY</name>
<dbReference type="AlphaFoldDB" id="A0AAD7TLH8"/>
<evidence type="ECO:0000313" key="2">
    <source>
        <dbReference type="EMBL" id="KAJ8463838.1"/>
    </source>
</evidence>
<sequence length="234" mass="24832">MASRAFSRRLLSSALRAPARPAGRRFASTSSGHGAKQSSDTPWMIGSALVFGPIAAYLLTSQGKDKGKHAADAHHGKAAKAHAPAEELVKEPAFKEEEPAPAEEPAKDEQPDEQSEQEPASESSDGKLHGAPAMTDSEGTTASAEEINASMKQAFKANIPEDAQRAEEQDDKFSQGAPGQTEEAETKPDQKEKAWQVSYRHAPERRGQRPDELGRRPRAGQVGEGAEGGGAGLS</sequence>
<reference evidence="2" key="1">
    <citation type="submission" date="2022-11" db="EMBL/GenBank/DDBJ databases">
        <title>Genome Sequence of Cubamyces cubensis.</title>
        <authorList>
            <person name="Buettner E."/>
        </authorList>
    </citation>
    <scope>NUCLEOTIDE SEQUENCE</scope>
    <source>
        <strain evidence="2">MPL-01</strain>
    </source>
</reference>
<evidence type="ECO:0000256" key="1">
    <source>
        <dbReference type="SAM" id="MobiDB-lite"/>
    </source>
</evidence>
<feature type="region of interest" description="Disordered" evidence="1">
    <location>
        <begin position="66"/>
        <end position="234"/>
    </location>
</feature>
<protein>
    <submittedName>
        <fullName evidence="2">Uncharacterized protein</fullName>
    </submittedName>
</protein>
<accession>A0AAD7TLH8</accession>